<dbReference type="Proteomes" id="UP000321525">
    <property type="component" value="Unassembled WGS sequence"/>
</dbReference>
<dbReference type="RefSeq" id="WP_146798910.1">
    <property type="nucleotide sequence ID" value="NZ_VOLP01000008.1"/>
</dbReference>
<dbReference type="OrthoDB" id="6399368at2"/>
<accession>A0A5C6QM02</accession>
<feature type="transmembrane region" description="Helical" evidence="1">
    <location>
        <begin position="6"/>
        <end position="27"/>
    </location>
</feature>
<keyword evidence="4" id="KW-1185">Reference proteome</keyword>
<keyword evidence="1" id="KW-0812">Transmembrane</keyword>
<evidence type="ECO:0000313" key="3">
    <source>
        <dbReference type="EMBL" id="TWX70256.1"/>
    </source>
</evidence>
<evidence type="ECO:0000313" key="2">
    <source>
        <dbReference type="EMBL" id="TWX61003.1"/>
    </source>
</evidence>
<proteinExistence type="predicted"/>
<dbReference type="AlphaFoldDB" id="A0A5C6QM02"/>
<sequence>MNKKVVSRILIALAIYGVFVALVVNFYDDSPSDMEWGDRESYNKQYIGKLTLEKFDFDQAIKELGSPDITEAKKVNEHSFQVMFYRTQHVKSDGFTTQDECTALLFKDGSLIAIGNTAYEQFQQL</sequence>
<evidence type="ECO:0000313" key="5">
    <source>
        <dbReference type="Proteomes" id="UP000321917"/>
    </source>
</evidence>
<gene>
    <name evidence="2" type="ORF">ESZ26_06315</name>
    <name evidence="3" type="ORF">ESZ27_03805</name>
</gene>
<dbReference type="Proteomes" id="UP000321917">
    <property type="component" value="Unassembled WGS sequence"/>
</dbReference>
<organism evidence="3 5">
    <name type="scientific">Colwellia hornerae</name>
    <dbReference type="NCBI Taxonomy" id="89402"/>
    <lineage>
        <taxon>Bacteria</taxon>
        <taxon>Pseudomonadati</taxon>
        <taxon>Pseudomonadota</taxon>
        <taxon>Gammaproteobacteria</taxon>
        <taxon>Alteromonadales</taxon>
        <taxon>Colwelliaceae</taxon>
        <taxon>Colwellia</taxon>
    </lineage>
</organism>
<dbReference type="EMBL" id="VOLR01000007">
    <property type="protein sequence ID" value="TWX61003.1"/>
    <property type="molecule type" value="Genomic_DNA"/>
</dbReference>
<evidence type="ECO:0000256" key="1">
    <source>
        <dbReference type="SAM" id="Phobius"/>
    </source>
</evidence>
<keyword evidence="1" id="KW-0472">Membrane</keyword>
<dbReference type="EMBL" id="VOLQ01000005">
    <property type="protein sequence ID" value="TWX70256.1"/>
    <property type="molecule type" value="Genomic_DNA"/>
</dbReference>
<dbReference type="Pfam" id="PF11399">
    <property type="entry name" value="DUF3192"/>
    <property type="match status" value="1"/>
</dbReference>
<evidence type="ECO:0000313" key="4">
    <source>
        <dbReference type="Proteomes" id="UP000321525"/>
    </source>
</evidence>
<keyword evidence="1" id="KW-1133">Transmembrane helix</keyword>
<name>A0A5C6QM02_9GAMM</name>
<comment type="caution">
    <text evidence="3">The sequence shown here is derived from an EMBL/GenBank/DDBJ whole genome shotgun (WGS) entry which is preliminary data.</text>
</comment>
<protein>
    <submittedName>
        <fullName evidence="3">DUF3192 domain-containing protein</fullName>
    </submittedName>
</protein>
<dbReference type="InterPro" id="IPR021534">
    <property type="entry name" value="DUF3192"/>
</dbReference>
<reference evidence="3 5" key="1">
    <citation type="submission" date="2019-07" db="EMBL/GenBank/DDBJ databases">
        <title>Genomes of sea-ice associated Colwellia species.</title>
        <authorList>
            <person name="Bowman J.P."/>
        </authorList>
    </citation>
    <scope>NUCLEOTIDE SEQUENCE [LARGE SCALE GENOMIC DNA]</scope>
    <source>
        <strain evidence="2 4">ACAM 607</strain>
        <strain evidence="3 5">IC036</strain>
    </source>
</reference>